<dbReference type="EMBL" id="JAYXHS010000004">
    <property type="protein sequence ID" value="MEC5387882.1"/>
    <property type="molecule type" value="Genomic_DNA"/>
</dbReference>
<dbReference type="InterPro" id="IPR003594">
    <property type="entry name" value="HATPase_dom"/>
</dbReference>
<dbReference type="Gene3D" id="1.10.287.130">
    <property type="match status" value="1"/>
</dbReference>
<protein>
    <recommendedName>
        <fullName evidence="2">histidine kinase</fullName>
        <ecNumber evidence="2">2.7.13.3</ecNumber>
    </recommendedName>
</protein>
<accession>A0ABU6K8E4</accession>
<dbReference type="SUPFAM" id="SSF47384">
    <property type="entry name" value="Homodimeric domain of signal transducing histidine kinase"/>
    <property type="match status" value="1"/>
</dbReference>
<dbReference type="SUPFAM" id="SSF55874">
    <property type="entry name" value="ATPase domain of HSP90 chaperone/DNA topoisomerase II/histidine kinase"/>
    <property type="match status" value="1"/>
</dbReference>
<dbReference type="RefSeq" id="WP_327600856.1">
    <property type="nucleotide sequence ID" value="NZ_JAYXHS010000004.1"/>
</dbReference>
<dbReference type="Pfam" id="PF02518">
    <property type="entry name" value="HATPase_c"/>
    <property type="match status" value="1"/>
</dbReference>
<dbReference type="Pfam" id="PF00512">
    <property type="entry name" value="HisKA"/>
    <property type="match status" value="1"/>
</dbReference>
<evidence type="ECO:0000256" key="5">
    <source>
        <dbReference type="ARBA" id="ARBA00022777"/>
    </source>
</evidence>
<dbReference type="PROSITE" id="PS50110">
    <property type="entry name" value="RESPONSE_REGULATORY"/>
    <property type="match status" value="2"/>
</dbReference>
<evidence type="ECO:0000256" key="6">
    <source>
        <dbReference type="PROSITE-ProRule" id="PRU00169"/>
    </source>
</evidence>
<keyword evidence="5" id="KW-0418">Kinase</keyword>
<feature type="domain" description="Histidine kinase" evidence="8">
    <location>
        <begin position="373"/>
        <end position="591"/>
    </location>
</feature>
<dbReference type="EC" id="2.7.13.3" evidence="2"/>
<dbReference type="SMART" id="SM00388">
    <property type="entry name" value="HisKA"/>
    <property type="match status" value="1"/>
</dbReference>
<reference evidence="10 11" key="1">
    <citation type="submission" date="2024-01" db="EMBL/GenBank/DDBJ databases">
        <title>Uliginosibacterium soil sp. nov.</title>
        <authorList>
            <person name="Lv Y."/>
        </authorList>
    </citation>
    <scope>NUCLEOTIDE SEQUENCE [LARGE SCALE GENOMIC DNA]</scope>
    <source>
        <strain evidence="10 11">H3</strain>
    </source>
</reference>
<feature type="domain" description="Response regulatory" evidence="9">
    <location>
        <begin position="27"/>
        <end position="143"/>
    </location>
</feature>
<dbReference type="Gene3D" id="3.30.450.40">
    <property type="match status" value="1"/>
</dbReference>
<dbReference type="CDD" id="cd17580">
    <property type="entry name" value="REC_2_DhkD-like"/>
    <property type="match status" value="1"/>
</dbReference>
<dbReference type="Pfam" id="PF00072">
    <property type="entry name" value="Response_reg"/>
    <property type="match status" value="2"/>
</dbReference>
<dbReference type="InterPro" id="IPR005467">
    <property type="entry name" value="His_kinase_dom"/>
</dbReference>
<dbReference type="InterPro" id="IPR036890">
    <property type="entry name" value="HATPase_C_sf"/>
</dbReference>
<dbReference type="InterPro" id="IPR004358">
    <property type="entry name" value="Sig_transdc_His_kin-like_C"/>
</dbReference>
<evidence type="ECO:0000313" key="11">
    <source>
        <dbReference type="Proteomes" id="UP001331561"/>
    </source>
</evidence>
<dbReference type="InterPro" id="IPR001789">
    <property type="entry name" value="Sig_transdc_resp-reg_receiver"/>
</dbReference>
<dbReference type="InterPro" id="IPR036097">
    <property type="entry name" value="HisK_dim/P_sf"/>
</dbReference>
<evidence type="ECO:0000259" key="8">
    <source>
        <dbReference type="PROSITE" id="PS50109"/>
    </source>
</evidence>
<dbReference type="InterPro" id="IPR011006">
    <property type="entry name" value="CheY-like_superfamily"/>
</dbReference>
<dbReference type="Gene3D" id="3.40.50.2300">
    <property type="match status" value="2"/>
</dbReference>
<dbReference type="SUPFAM" id="SSF52172">
    <property type="entry name" value="CheY-like"/>
    <property type="match status" value="2"/>
</dbReference>
<comment type="catalytic activity">
    <reaction evidence="1">
        <text>ATP + protein L-histidine = ADP + protein N-phospho-L-histidine.</text>
        <dbReference type="EC" id="2.7.13.3"/>
    </reaction>
</comment>
<organism evidence="10 11">
    <name type="scientific">Uliginosibacterium silvisoli</name>
    <dbReference type="NCBI Taxonomy" id="3114758"/>
    <lineage>
        <taxon>Bacteria</taxon>
        <taxon>Pseudomonadati</taxon>
        <taxon>Pseudomonadota</taxon>
        <taxon>Betaproteobacteria</taxon>
        <taxon>Rhodocyclales</taxon>
        <taxon>Zoogloeaceae</taxon>
        <taxon>Uliginosibacterium</taxon>
    </lineage>
</organism>
<feature type="modified residue" description="4-aspartylphosphate" evidence="6">
    <location>
        <position position="76"/>
    </location>
</feature>
<dbReference type="InterPro" id="IPR003018">
    <property type="entry name" value="GAF"/>
</dbReference>
<proteinExistence type="predicted"/>
<dbReference type="PANTHER" id="PTHR43547:SF2">
    <property type="entry name" value="HYBRID SIGNAL TRANSDUCTION HISTIDINE KINASE C"/>
    <property type="match status" value="1"/>
</dbReference>
<sequence length="748" mass="82227">MAQRNDLIAGVGNKDGQEGVENITPANILIVDDLTEKLLVFKTVLEDLGQNLVMVRSGAEALREILQREFAVILLDVNMPDIDGLETASMIRRYKRTAHTPIIFITSYADEIQTTRGYSLGAVDYILSPVVPEVLRSKVMVFVQLYEMQRRTRFLAEERITFMQAQTAREAAEETTRRSNFLSRASRELSASLEMNSAAHRLVELVTPELADLTVLLVDMGDDPGMMLMRSATTRLYNPETCTLSPYQDLPIDMVEACVESAYQARAIRLTWTEEQMAARPATLATAEWRGDLNNLLVVPLRLGERQLGVLALLASDFTAADVATVEELASRAAIAFENAHLYLSLQREILKSRQAEEKLQEASRRKDEFLAMLSHELRNPLAPIRNAVEVIRRVAAPEPTLIWARDVVDRQVSHLSRLIEELLDVSRISQGKIALRKEAVELARIIAHGVETVRPLIDARGHNLFVDVPPAPVWLDADFARLSQVTSNLLNNAAKYTADGGEISLVASVSEGVVTISVKDNGIGIAPTLMPRIFELFSQGERSLDRSQGGLGVGLTLVQRLVEQHDGQVEAVSGGIGRGSEFIVTLPCLTENLFIPRNSARTTADLLPAGRVRVLVVDDNADSAESVALFLRLEGHETTSALNGLQALELAQSFKPDVMVIDIGLPGLNGYELAQRLRASQDTAQMLLIALTGYGQESDLRTARQAGFDHHFIKPVSPEEIHRLIATRVAANGNAAPGGEAAQIRRA</sequence>
<evidence type="ECO:0000256" key="7">
    <source>
        <dbReference type="SAM" id="Coils"/>
    </source>
</evidence>
<gene>
    <name evidence="10" type="ORF">VVD49_19270</name>
</gene>
<dbReference type="SUPFAM" id="SSF55781">
    <property type="entry name" value="GAF domain-like"/>
    <property type="match status" value="1"/>
</dbReference>
<comment type="caution">
    <text evidence="10">The sequence shown here is derived from an EMBL/GenBank/DDBJ whole genome shotgun (WGS) entry which is preliminary data.</text>
</comment>
<dbReference type="Pfam" id="PF13185">
    <property type="entry name" value="GAF_2"/>
    <property type="match status" value="1"/>
</dbReference>
<dbReference type="PRINTS" id="PR00344">
    <property type="entry name" value="BCTRLSENSOR"/>
</dbReference>
<evidence type="ECO:0000256" key="2">
    <source>
        <dbReference type="ARBA" id="ARBA00012438"/>
    </source>
</evidence>
<evidence type="ECO:0000256" key="4">
    <source>
        <dbReference type="ARBA" id="ARBA00022679"/>
    </source>
</evidence>
<evidence type="ECO:0000313" key="10">
    <source>
        <dbReference type="EMBL" id="MEC5387882.1"/>
    </source>
</evidence>
<dbReference type="InterPro" id="IPR029016">
    <property type="entry name" value="GAF-like_dom_sf"/>
</dbReference>
<feature type="domain" description="Response regulatory" evidence="9">
    <location>
        <begin position="614"/>
        <end position="730"/>
    </location>
</feature>
<name>A0ABU6K8E4_9RHOO</name>
<dbReference type="SMART" id="SM00387">
    <property type="entry name" value="HATPase_c"/>
    <property type="match status" value="1"/>
</dbReference>
<keyword evidence="11" id="KW-1185">Reference proteome</keyword>
<feature type="coiled-coil region" evidence="7">
    <location>
        <begin position="346"/>
        <end position="373"/>
    </location>
</feature>
<dbReference type="Gene3D" id="3.30.565.10">
    <property type="entry name" value="Histidine kinase-like ATPase, C-terminal domain"/>
    <property type="match status" value="1"/>
</dbReference>
<dbReference type="InterPro" id="IPR003661">
    <property type="entry name" value="HisK_dim/P_dom"/>
</dbReference>
<dbReference type="PROSITE" id="PS50109">
    <property type="entry name" value="HIS_KIN"/>
    <property type="match status" value="1"/>
</dbReference>
<evidence type="ECO:0000256" key="1">
    <source>
        <dbReference type="ARBA" id="ARBA00000085"/>
    </source>
</evidence>
<dbReference type="CDD" id="cd00082">
    <property type="entry name" value="HisKA"/>
    <property type="match status" value="1"/>
</dbReference>
<keyword evidence="3 6" id="KW-0597">Phosphoprotein</keyword>
<evidence type="ECO:0000256" key="3">
    <source>
        <dbReference type="ARBA" id="ARBA00022553"/>
    </source>
</evidence>
<feature type="modified residue" description="4-aspartylphosphate" evidence="6">
    <location>
        <position position="663"/>
    </location>
</feature>
<keyword evidence="7" id="KW-0175">Coiled coil</keyword>
<keyword evidence="4" id="KW-0808">Transferase</keyword>
<dbReference type="Proteomes" id="UP001331561">
    <property type="component" value="Unassembled WGS sequence"/>
</dbReference>
<dbReference type="PANTHER" id="PTHR43547">
    <property type="entry name" value="TWO-COMPONENT HISTIDINE KINASE"/>
    <property type="match status" value="1"/>
</dbReference>
<evidence type="ECO:0000259" key="9">
    <source>
        <dbReference type="PROSITE" id="PS50110"/>
    </source>
</evidence>
<dbReference type="SMART" id="SM00448">
    <property type="entry name" value="REC"/>
    <property type="match status" value="2"/>
</dbReference>